<reference evidence="4" key="1">
    <citation type="submission" date="2022-11" db="UniProtKB">
        <authorList>
            <consortium name="WormBaseParasite"/>
        </authorList>
    </citation>
    <scope>IDENTIFICATION</scope>
</reference>
<dbReference type="GO" id="GO:0036376">
    <property type="term" value="P:sodium ion export across plasma membrane"/>
    <property type="evidence" value="ECO:0007669"/>
    <property type="project" value="TreeGrafter"/>
</dbReference>
<dbReference type="GO" id="GO:0005890">
    <property type="term" value="C:sodium:potassium-exchanging ATPase complex"/>
    <property type="evidence" value="ECO:0007669"/>
    <property type="project" value="InterPro"/>
</dbReference>
<dbReference type="Proteomes" id="UP000887566">
    <property type="component" value="Unplaced"/>
</dbReference>
<dbReference type="PANTHER" id="PTHR11523">
    <property type="entry name" value="SODIUM/POTASSIUM-DEPENDENT ATPASE BETA SUBUNIT"/>
    <property type="match status" value="1"/>
</dbReference>
<dbReference type="Pfam" id="PF00287">
    <property type="entry name" value="Na_K-ATPase"/>
    <property type="match status" value="1"/>
</dbReference>
<protein>
    <submittedName>
        <fullName evidence="4">Uncharacterized protein</fullName>
    </submittedName>
</protein>
<keyword evidence="2" id="KW-0812">Transmembrane</keyword>
<dbReference type="Gene3D" id="1.20.5.170">
    <property type="match status" value="1"/>
</dbReference>
<dbReference type="WBParaSite" id="PSAMB.scaffold3977size16169.g23095.t1">
    <property type="protein sequence ID" value="PSAMB.scaffold3977size16169.g23095.t1"/>
    <property type="gene ID" value="PSAMB.scaffold3977size16169.g23095"/>
</dbReference>
<evidence type="ECO:0000313" key="3">
    <source>
        <dbReference type="Proteomes" id="UP000887566"/>
    </source>
</evidence>
<accession>A0A914WDX4</accession>
<dbReference type="GO" id="GO:1990573">
    <property type="term" value="P:potassium ion import across plasma membrane"/>
    <property type="evidence" value="ECO:0007669"/>
    <property type="project" value="TreeGrafter"/>
</dbReference>
<keyword evidence="2" id="KW-0472">Membrane</keyword>
<dbReference type="InterPro" id="IPR000402">
    <property type="entry name" value="Na/K_ATPase_sub_beta"/>
</dbReference>
<dbReference type="PROSITE" id="PS00390">
    <property type="entry name" value="ATPASE_NA_K_BETA_1"/>
    <property type="match status" value="1"/>
</dbReference>
<name>A0A914WDX4_9BILA</name>
<dbReference type="GO" id="GO:0001671">
    <property type="term" value="F:ATPase activator activity"/>
    <property type="evidence" value="ECO:0007669"/>
    <property type="project" value="TreeGrafter"/>
</dbReference>
<evidence type="ECO:0000313" key="4">
    <source>
        <dbReference type="WBParaSite" id="PSAMB.scaffold3977size16169.g23095.t1"/>
    </source>
</evidence>
<dbReference type="PANTHER" id="PTHR11523:SF28">
    <property type="entry name" value="NA_K-ATPASE BETA SUBUNIT ISOFORM 4-RELATED"/>
    <property type="match status" value="1"/>
</dbReference>
<dbReference type="AlphaFoldDB" id="A0A914WDX4"/>
<proteinExistence type="predicted"/>
<feature type="region of interest" description="Disordered" evidence="1">
    <location>
        <begin position="1"/>
        <end position="25"/>
    </location>
</feature>
<evidence type="ECO:0000256" key="1">
    <source>
        <dbReference type="SAM" id="MobiDB-lite"/>
    </source>
</evidence>
<dbReference type="GO" id="GO:0030007">
    <property type="term" value="P:intracellular potassium ion homeostasis"/>
    <property type="evidence" value="ECO:0007669"/>
    <property type="project" value="TreeGrafter"/>
</dbReference>
<organism evidence="3 4">
    <name type="scientific">Plectus sambesii</name>
    <dbReference type="NCBI Taxonomy" id="2011161"/>
    <lineage>
        <taxon>Eukaryota</taxon>
        <taxon>Metazoa</taxon>
        <taxon>Ecdysozoa</taxon>
        <taxon>Nematoda</taxon>
        <taxon>Chromadorea</taxon>
        <taxon>Plectida</taxon>
        <taxon>Plectina</taxon>
        <taxon>Plectoidea</taxon>
        <taxon>Plectidae</taxon>
        <taxon>Plectus</taxon>
    </lineage>
</organism>
<evidence type="ECO:0000256" key="2">
    <source>
        <dbReference type="SAM" id="Phobius"/>
    </source>
</evidence>
<dbReference type="GO" id="GO:0006883">
    <property type="term" value="P:intracellular sodium ion homeostasis"/>
    <property type="evidence" value="ECO:0007669"/>
    <property type="project" value="TreeGrafter"/>
</dbReference>
<keyword evidence="2" id="KW-1133">Transmembrane helix</keyword>
<feature type="transmembrane region" description="Helical" evidence="2">
    <location>
        <begin position="53"/>
        <end position="74"/>
    </location>
</feature>
<keyword evidence="3" id="KW-1185">Reference proteome</keyword>
<sequence>MASQVKANDGIEERETFLQHSQPEKSGFTSFLYNREAGTCLGRTARSWLEITVFYIIFYACLAGFWIACLAVFVQTLDDKVPRYYGKGTILGVNPG</sequence>